<dbReference type="STRING" id="33881.NS184_11190"/>
<dbReference type="Proteomes" id="UP000078252">
    <property type="component" value="Unassembled WGS sequence"/>
</dbReference>
<gene>
    <name evidence="1" type="ORF">NS184_11190</name>
</gene>
<sequence>MPAEVAPEGFLVRDALKAGVGSNRLRRRDLVRPTHGVRTADPSMPLVRAIALVLRTDQYVSHTSALAVWGAPLPAGAVGGPVHVTTAGTGPVMRRSDVVGHRRRHGARVTDHGGIRVSEPSQAWSESVPLLSVHGSVAVADHLVRVGGSLTIDELSAAIVPGSHGNAIARAVLDLVRVGADSPMETWLRLAVVDAGFPEPQLQVEVFDRGGSFLARVDMAWPEYRIALEYDGAHHRERDRFEHDQRRDNGLAVNDWLVIHATRADVARPAVLFERLRQAFAVRRGVRRVA</sequence>
<evidence type="ECO:0000313" key="2">
    <source>
        <dbReference type="Proteomes" id="UP000078252"/>
    </source>
</evidence>
<dbReference type="PATRIC" id="fig|33881.3.peg.2631"/>
<evidence type="ECO:0008006" key="3">
    <source>
        <dbReference type="Google" id="ProtNLM"/>
    </source>
</evidence>
<proteinExistence type="predicted"/>
<dbReference type="InterPro" id="IPR011335">
    <property type="entry name" value="Restrct_endonuc-II-like"/>
</dbReference>
<name>A0A175RM55_9MICO</name>
<reference evidence="1 2" key="1">
    <citation type="journal article" date="2016" name="Front. Microbiol.">
        <title>Genomic Resource of Rice Seed Associated Bacteria.</title>
        <authorList>
            <person name="Midha S."/>
            <person name="Bansal K."/>
            <person name="Sharma S."/>
            <person name="Kumar N."/>
            <person name="Patil P.P."/>
            <person name="Chaudhry V."/>
            <person name="Patil P.B."/>
        </authorList>
    </citation>
    <scope>NUCLEOTIDE SEQUENCE [LARGE SCALE GENOMIC DNA]</scope>
    <source>
        <strain evidence="1 2">NS184</strain>
    </source>
</reference>
<dbReference type="EMBL" id="LDQC01000060">
    <property type="protein sequence ID" value="KTR04776.1"/>
    <property type="molecule type" value="Genomic_DNA"/>
</dbReference>
<organism evidence="1 2">
    <name type="scientific">Curtobacterium luteum</name>
    <dbReference type="NCBI Taxonomy" id="33881"/>
    <lineage>
        <taxon>Bacteria</taxon>
        <taxon>Bacillati</taxon>
        <taxon>Actinomycetota</taxon>
        <taxon>Actinomycetes</taxon>
        <taxon>Micrococcales</taxon>
        <taxon>Microbacteriaceae</taxon>
        <taxon>Curtobacterium</taxon>
    </lineage>
</organism>
<accession>A0A175RM55</accession>
<protein>
    <recommendedName>
        <fullName evidence="3">DUF559 domain-containing protein</fullName>
    </recommendedName>
</protein>
<dbReference type="SUPFAM" id="SSF52980">
    <property type="entry name" value="Restriction endonuclease-like"/>
    <property type="match status" value="1"/>
</dbReference>
<comment type="caution">
    <text evidence="1">The sequence shown here is derived from an EMBL/GenBank/DDBJ whole genome shotgun (WGS) entry which is preliminary data.</text>
</comment>
<dbReference type="Gene3D" id="3.40.960.10">
    <property type="entry name" value="VSR Endonuclease"/>
    <property type="match status" value="1"/>
</dbReference>
<evidence type="ECO:0000313" key="1">
    <source>
        <dbReference type="EMBL" id="KTR04776.1"/>
    </source>
</evidence>
<dbReference type="AlphaFoldDB" id="A0A175RM55"/>